<feature type="region of interest" description="Disordered" evidence="1">
    <location>
        <begin position="147"/>
        <end position="214"/>
    </location>
</feature>
<dbReference type="KEGG" id="ztr:MYCGRDRAFT_97773"/>
<feature type="compositionally biased region" description="Low complexity" evidence="1">
    <location>
        <begin position="181"/>
        <end position="192"/>
    </location>
</feature>
<evidence type="ECO:0000256" key="2">
    <source>
        <dbReference type="SAM" id="Phobius"/>
    </source>
</evidence>
<keyword evidence="2" id="KW-0472">Membrane</keyword>
<feature type="compositionally biased region" description="Polar residues" evidence="1">
    <location>
        <begin position="158"/>
        <end position="172"/>
    </location>
</feature>
<dbReference type="RefSeq" id="XP_003847251.1">
    <property type="nucleotide sequence ID" value="XM_003847203.1"/>
</dbReference>
<evidence type="ECO:0000313" key="3">
    <source>
        <dbReference type="EMBL" id="EGP82227.1"/>
    </source>
</evidence>
<keyword evidence="2" id="KW-0812">Transmembrane</keyword>
<evidence type="ECO:0000256" key="1">
    <source>
        <dbReference type="SAM" id="MobiDB-lite"/>
    </source>
</evidence>
<evidence type="ECO:0000313" key="4">
    <source>
        <dbReference type="Proteomes" id="UP000008062"/>
    </source>
</evidence>
<accession>F9XRB9</accession>
<dbReference type="HOGENOM" id="CLU_1086676_0_0_1"/>
<reference evidence="3 4" key="1">
    <citation type="journal article" date="2011" name="PLoS Genet.">
        <title>Finished genome of the fungal wheat pathogen Mycosphaerella graminicola reveals dispensome structure, chromosome plasticity, and stealth pathogenesis.</title>
        <authorList>
            <person name="Goodwin S.B."/>
            <person name="Ben M'barek S."/>
            <person name="Dhillon B."/>
            <person name="Wittenberg A.H.J."/>
            <person name="Crane C.F."/>
            <person name="Hane J.K."/>
            <person name="Foster A.J."/>
            <person name="Van der Lee T.A.J."/>
            <person name="Grimwood J."/>
            <person name="Aerts A."/>
            <person name="Antoniw J."/>
            <person name="Bailey A."/>
            <person name="Bluhm B."/>
            <person name="Bowler J."/>
            <person name="Bristow J."/>
            <person name="van der Burgt A."/>
            <person name="Canto-Canche B."/>
            <person name="Churchill A.C.L."/>
            <person name="Conde-Ferraez L."/>
            <person name="Cools H.J."/>
            <person name="Coutinho P.M."/>
            <person name="Csukai M."/>
            <person name="Dehal P."/>
            <person name="De Wit P."/>
            <person name="Donzelli B."/>
            <person name="van de Geest H.C."/>
            <person name="van Ham R.C.H.J."/>
            <person name="Hammond-Kosack K.E."/>
            <person name="Henrissat B."/>
            <person name="Kilian A."/>
            <person name="Kobayashi A.K."/>
            <person name="Koopmann E."/>
            <person name="Kourmpetis Y."/>
            <person name="Kuzniar A."/>
            <person name="Lindquist E."/>
            <person name="Lombard V."/>
            <person name="Maliepaard C."/>
            <person name="Martins N."/>
            <person name="Mehrabi R."/>
            <person name="Nap J.P.H."/>
            <person name="Ponomarenko A."/>
            <person name="Rudd J.J."/>
            <person name="Salamov A."/>
            <person name="Schmutz J."/>
            <person name="Schouten H.J."/>
            <person name="Shapiro H."/>
            <person name="Stergiopoulos I."/>
            <person name="Torriani S.F.F."/>
            <person name="Tu H."/>
            <person name="de Vries R.P."/>
            <person name="Waalwijk C."/>
            <person name="Ware S.B."/>
            <person name="Wiebenga A."/>
            <person name="Zwiers L.-H."/>
            <person name="Oliver R.P."/>
            <person name="Grigoriev I.V."/>
            <person name="Kema G.H.J."/>
        </authorList>
    </citation>
    <scope>NUCLEOTIDE SEQUENCE [LARGE SCALE GENOMIC DNA]</scope>
    <source>
        <strain evidence="4">CBS 115943 / IPO323</strain>
    </source>
</reference>
<keyword evidence="4" id="KW-1185">Reference proteome</keyword>
<dbReference type="Proteomes" id="UP000008062">
    <property type="component" value="Chromosome 16"/>
</dbReference>
<dbReference type="EMBL" id="CM001211">
    <property type="protein sequence ID" value="EGP82227.1"/>
    <property type="molecule type" value="Genomic_DNA"/>
</dbReference>
<dbReference type="AlphaFoldDB" id="F9XRB9"/>
<feature type="compositionally biased region" description="Basic and acidic residues" evidence="1">
    <location>
        <begin position="1"/>
        <end position="19"/>
    </location>
</feature>
<dbReference type="GeneID" id="13399912"/>
<dbReference type="InParanoid" id="F9XRB9"/>
<organism evidence="3 4">
    <name type="scientific">Zymoseptoria tritici (strain CBS 115943 / IPO323)</name>
    <name type="common">Speckled leaf blotch fungus</name>
    <name type="synonym">Septoria tritici</name>
    <dbReference type="NCBI Taxonomy" id="336722"/>
    <lineage>
        <taxon>Eukaryota</taxon>
        <taxon>Fungi</taxon>
        <taxon>Dikarya</taxon>
        <taxon>Ascomycota</taxon>
        <taxon>Pezizomycotina</taxon>
        <taxon>Dothideomycetes</taxon>
        <taxon>Dothideomycetidae</taxon>
        <taxon>Mycosphaerellales</taxon>
        <taxon>Mycosphaerellaceae</taxon>
        <taxon>Zymoseptoria</taxon>
    </lineage>
</organism>
<name>F9XRB9_ZYMTI</name>
<keyword evidence="2" id="KW-1133">Transmembrane helix</keyword>
<feature type="region of interest" description="Disordered" evidence="1">
    <location>
        <begin position="1"/>
        <end position="26"/>
    </location>
</feature>
<gene>
    <name evidence="3" type="ORF">MYCGRDRAFT_97773</name>
</gene>
<protein>
    <submittedName>
        <fullName evidence="3">Uncharacterized protein</fullName>
    </submittedName>
</protein>
<sequence>MLPDKRPGPRDQGHLERYSDSTGSFIFPGGSHGQKVLIHDRKLVKNSSTQFPKIPAGEKKTIETAKDLKNELAIWQKKISDIKTKKNGHKKEHGNGWRANAAELHPAFHHQPPRAAHITIMPCTHCEREGNEYCHLDSMYPCTPCSNNREPPRDPSSAKKQQSMKLFNSSVPPQMREIRVASQAASMQSTSTEPFTFAANGPSQTPQGKRGSTREARFSAERFVPILGCFYASGLFASGLLTIDLLTVDLLTIDFD</sequence>
<feature type="transmembrane region" description="Helical" evidence="2">
    <location>
        <begin position="223"/>
        <end position="243"/>
    </location>
</feature>
<proteinExistence type="predicted"/>